<proteinExistence type="predicted"/>
<name>A0ABX2INZ1_9RHOB</name>
<organism evidence="1 2">
    <name type="scientific">Parasulfitobacter algicola</name>
    <dbReference type="NCBI Taxonomy" id="2614809"/>
    <lineage>
        <taxon>Bacteria</taxon>
        <taxon>Pseudomonadati</taxon>
        <taxon>Pseudomonadota</taxon>
        <taxon>Alphaproteobacteria</taxon>
        <taxon>Rhodobacterales</taxon>
        <taxon>Roseobacteraceae</taxon>
        <taxon>Parasulfitobacter</taxon>
    </lineage>
</organism>
<dbReference type="RefSeq" id="WP_174136819.1">
    <property type="nucleotide sequence ID" value="NZ_JABUFE010000003.1"/>
</dbReference>
<dbReference type="EMBL" id="JABUFE010000003">
    <property type="protein sequence ID" value="NSX54616.1"/>
    <property type="molecule type" value="Genomic_DNA"/>
</dbReference>
<dbReference type="Proteomes" id="UP000777935">
    <property type="component" value="Unassembled WGS sequence"/>
</dbReference>
<evidence type="ECO:0000313" key="1">
    <source>
        <dbReference type="EMBL" id="NSX54616.1"/>
    </source>
</evidence>
<comment type="caution">
    <text evidence="1">The sequence shown here is derived from an EMBL/GenBank/DDBJ whole genome shotgun (WGS) entry which is preliminary data.</text>
</comment>
<evidence type="ECO:0000313" key="2">
    <source>
        <dbReference type="Proteomes" id="UP000777935"/>
    </source>
</evidence>
<sequence>MIRILLLCFTLTACTSFPDLDDTVTERARTSDYPRILPLDQIVEQANDTQITPDTTADLEDRAERLRRRADQMRNQ</sequence>
<accession>A0ABX2INZ1</accession>
<reference evidence="1 2" key="1">
    <citation type="submission" date="2020-06" db="EMBL/GenBank/DDBJ databases">
        <title>Sulfitobacter algicola sp. nov., isolated from green algae.</title>
        <authorList>
            <person name="Wang C."/>
        </authorList>
    </citation>
    <scope>NUCLEOTIDE SEQUENCE [LARGE SCALE GENOMIC DNA]</scope>
    <source>
        <strain evidence="1 2">1151</strain>
    </source>
</reference>
<gene>
    <name evidence="1" type="ORF">HRQ87_07340</name>
</gene>
<protein>
    <recommendedName>
        <fullName evidence="3">Lipoprotein</fullName>
    </recommendedName>
</protein>
<evidence type="ECO:0008006" key="3">
    <source>
        <dbReference type="Google" id="ProtNLM"/>
    </source>
</evidence>
<keyword evidence="2" id="KW-1185">Reference proteome</keyword>